<feature type="transmembrane region" description="Helical" evidence="8">
    <location>
        <begin position="243"/>
        <end position="262"/>
    </location>
</feature>
<feature type="transmembrane region" description="Helical" evidence="8">
    <location>
        <begin position="38"/>
        <end position="57"/>
    </location>
</feature>
<evidence type="ECO:0000313" key="11">
    <source>
        <dbReference type="Proteomes" id="UP001059836"/>
    </source>
</evidence>
<feature type="domain" description="ABC-2 type transporter transmembrane" evidence="9">
    <location>
        <begin position="22"/>
        <end position="229"/>
    </location>
</feature>
<comment type="similarity">
    <text evidence="2">Belongs to the ABC-2 integral membrane protein family.</text>
</comment>
<evidence type="ECO:0000256" key="7">
    <source>
        <dbReference type="ARBA" id="ARBA00023251"/>
    </source>
</evidence>
<dbReference type="RefSeq" id="WP_213244600.1">
    <property type="nucleotide sequence ID" value="NZ_CP045806.1"/>
</dbReference>
<feature type="transmembrane region" description="Helical" evidence="8">
    <location>
        <begin position="124"/>
        <end position="143"/>
    </location>
</feature>
<comment type="subcellular location">
    <subcellularLocation>
        <location evidence="1">Cell membrane</location>
        <topology evidence="1">Multi-pass membrane protein</topology>
    </subcellularLocation>
</comment>
<gene>
    <name evidence="10" type="ORF">GII31_17130</name>
</gene>
<dbReference type="InterPro" id="IPR000412">
    <property type="entry name" value="ABC_2_transport"/>
</dbReference>
<reference evidence="10" key="1">
    <citation type="journal article" date="2021" name="Nat. Microbiol.">
        <title>Cocultivation of an ultrasmall environmental parasitic bacterium with lytic ability against bacteria associated with wastewater foams.</title>
        <authorList>
            <person name="Batinovic S."/>
            <person name="Rose J.J.A."/>
            <person name="Ratcliffe J."/>
            <person name="Seviour R.J."/>
            <person name="Petrovski S."/>
        </authorList>
    </citation>
    <scope>NUCLEOTIDE SEQUENCE</scope>
    <source>
        <strain evidence="10">CON9</strain>
    </source>
</reference>
<organism evidence="10 11">
    <name type="scientific">Gordonia pseudamarae</name>
    <dbReference type="NCBI Taxonomy" id="2831662"/>
    <lineage>
        <taxon>Bacteria</taxon>
        <taxon>Bacillati</taxon>
        <taxon>Actinomycetota</taxon>
        <taxon>Actinomycetes</taxon>
        <taxon>Mycobacteriales</taxon>
        <taxon>Gordoniaceae</taxon>
        <taxon>Gordonia</taxon>
    </lineage>
</organism>
<keyword evidence="3" id="KW-1003">Cell membrane</keyword>
<dbReference type="Pfam" id="PF01061">
    <property type="entry name" value="ABC2_membrane"/>
    <property type="match status" value="1"/>
</dbReference>
<name>A0ABX6IMJ9_9ACTN</name>
<dbReference type="InterPro" id="IPR051328">
    <property type="entry name" value="T7SS_ABC-Transporter"/>
</dbReference>
<accession>A0ABX6IMJ9</accession>
<evidence type="ECO:0000256" key="6">
    <source>
        <dbReference type="ARBA" id="ARBA00023136"/>
    </source>
</evidence>
<evidence type="ECO:0000256" key="8">
    <source>
        <dbReference type="SAM" id="Phobius"/>
    </source>
</evidence>
<feature type="transmembrane region" description="Helical" evidence="8">
    <location>
        <begin position="149"/>
        <end position="170"/>
    </location>
</feature>
<proteinExistence type="inferred from homology"/>
<keyword evidence="4 8" id="KW-0812">Transmembrane</keyword>
<dbReference type="EMBL" id="CP045809">
    <property type="protein sequence ID" value="QHN36341.1"/>
    <property type="molecule type" value="Genomic_DNA"/>
</dbReference>
<dbReference type="PANTHER" id="PTHR43077">
    <property type="entry name" value="TRANSPORT PERMEASE YVFS-RELATED"/>
    <property type="match status" value="1"/>
</dbReference>
<dbReference type="PIRSF" id="PIRSF006648">
    <property type="entry name" value="DrrB"/>
    <property type="match status" value="1"/>
</dbReference>
<feature type="transmembrane region" description="Helical" evidence="8">
    <location>
        <begin position="182"/>
        <end position="204"/>
    </location>
</feature>
<keyword evidence="7" id="KW-0046">Antibiotic resistance</keyword>
<keyword evidence="5 8" id="KW-1133">Transmembrane helix</keyword>
<dbReference type="Proteomes" id="UP001059836">
    <property type="component" value="Chromosome"/>
</dbReference>
<evidence type="ECO:0000256" key="3">
    <source>
        <dbReference type="ARBA" id="ARBA00022475"/>
    </source>
</evidence>
<feature type="transmembrane region" description="Helical" evidence="8">
    <location>
        <begin position="69"/>
        <end position="87"/>
    </location>
</feature>
<evidence type="ECO:0000313" key="10">
    <source>
        <dbReference type="EMBL" id="QHN36341.1"/>
    </source>
</evidence>
<sequence>MSAADTTTLLGRSPTSISSWGQLSALTRRGVLNVIKSGEFIFSVVSPLFLAVCFYLPLHRVMERQGIDYAQFLMPIIVLQSVGFAAGTSAMRASMDLGTGIDQRLRVLPINRAIPTLARMATNVGLLTVSIIFASLICLVIGWRPQGGLWGTISLYALALAIGVIVSLLADGIGMMATSPQATSQLTGLPMIILGMCSTGFSTIERFPEWIRPFVRNQPISQLATAMRSLDEGNASWYTIGPTVWWCLGLLALGSLLLTLGIRKANKATR</sequence>
<dbReference type="InterPro" id="IPR013525">
    <property type="entry name" value="ABC2_TM"/>
</dbReference>
<evidence type="ECO:0000259" key="9">
    <source>
        <dbReference type="Pfam" id="PF01061"/>
    </source>
</evidence>
<keyword evidence="6 8" id="KW-0472">Membrane</keyword>
<evidence type="ECO:0000256" key="5">
    <source>
        <dbReference type="ARBA" id="ARBA00022989"/>
    </source>
</evidence>
<evidence type="ECO:0000256" key="1">
    <source>
        <dbReference type="ARBA" id="ARBA00004651"/>
    </source>
</evidence>
<protein>
    <submittedName>
        <fullName evidence="10">ABC transporter</fullName>
    </submittedName>
</protein>
<keyword evidence="11" id="KW-1185">Reference proteome</keyword>
<evidence type="ECO:0000256" key="4">
    <source>
        <dbReference type="ARBA" id="ARBA00022692"/>
    </source>
</evidence>
<evidence type="ECO:0000256" key="2">
    <source>
        <dbReference type="ARBA" id="ARBA00007783"/>
    </source>
</evidence>
<dbReference type="PANTHER" id="PTHR43077:SF8">
    <property type="entry name" value="DOXORUBICIN RESISTANCE ABC TRANSPORTER PERMEASE PROTEIN DRRB"/>
    <property type="match status" value="1"/>
</dbReference>